<proteinExistence type="predicted"/>
<feature type="compositionally biased region" description="Low complexity" evidence="1">
    <location>
        <begin position="119"/>
        <end position="133"/>
    </location>
</feature>
<dbReference type="RefSeq" id="XP_003006998.1">
    <property type="nucleotide sequence ID" value="XM_003006952.1"/>
</dbReference>
<accession>C9SD63</accession>
<evidence type="ECO:0000313" key="4">
    <source>
        <dbReference type="Proteomes" id="UP000008698"/>
    </source>
</evidence>
<organism evidence="4">
    <name type="scientific">Verticillium alfalfae (strain VaMs.102 / ATCC MYA-4576 / FGSC 10136)</name>
    <name type="common">Verticillium wilt of alfalfa</name>
    <name type="synonym">Verticillium albo-atrum</name>
    <dbReference type="NCBI Taxonomy" id="526221"/>
    <lineage>
        <taxon>Eukaryota</taxon>
        <taxon>Fungi</taxon>
        <taxon>Dikarya</taxon>
        <taxon>Ascomycota</taxon>
        <taxon>Pezizomycotina</taxon>
        <taxon>Sordariomycetes</taxon>
        <taxon>Hypocreomycetidae</taxon>
        <taxon>Glomerellales</taxon>
        <taxon>Plectosphaerellaceae</taxon>
        <taxon>Verticillium</taxon>
    </lineage>
</organism>
<name>C9SD63_VERA1</name>
<dbReference type="Proteomes" id="UP000008698">
    <property type="component" value="Unassembled WGS sequence"/>
</dbReference>
<protein>
    <submittedName>
        <fullName evidence="3">Predicted protein</fullName>
    </submittedName>
</protein>
<sequence length="287" mass="30903">MGNYKSAVLLSILAASTVQASFWTPPKGHSPPDCETTTTFATLTVTSSEIAGPTAGPTGGPIPPYPGALQCNRGVYLPAASVVIPPALVLRIRQASPESPRSRTSRGRFGTATSPGMATSRGGATSPGSTTTGQETIGRVDAMTKRLPGTEADLATSSLSWSDDLPMMRRNPCQSQGWPPENCAYKPFRHSLALIEYGRLPPGVSPGRRPLSDYHMRSQKYVGTSEVQGSRRPSRSRRRQGKLQMTVIFDNLTKIWLYSQAFSSPIGGPLVIEPCRKYPFVQESTPH</sequence>
<feature type="compositionally biased region" description="Basic residues" evidence="1">
    <location>
        <begin position="232"/>
        <end position="241"/>
    </location>
</feature>
<gene>
    <name evidence="3" type="ORF">VDBG_03137</name>
</gene>
<reference evidence="4" key="1">
    <citation type="journal article" date="2011" name="PLoS Pathog.">
        <title>Comparative genomics yields insights into niche adaptation of plant vascular wilt pathogens.</title>
        <authorList>
            <person name="Klosterman S.J."/>
            <person name="Subbarao K.V."/>
            <person name="Kang S."/>
            <person name="Veronese P."/>
            <person name="Gold S.E."/>
            <person name="Thomma B.P.H.J."/>
            <person name="Chen Z."/>
            <person name="Henrissat B."/>
            <person name="Lee Y.-H."/>
            <person name="Park J."/>
            <person name="Garcia-Pedrajas M.D."/>
            <person name="Barbara D.J."/>
            <person name="Anchieta A."/>
            <person name="de Jonge R."/>
            <person name="Santhanam P."/>
            <person name="Maruthachalam K."/>
            <person name="Atallah Z."/>
            <person name="Amyotte S.G."/>
            <person name="Paz Z."/>
            <person name="Inderbitzin P."/>
            <person name="Hayes R.J."/>
            <person name="Heiman D.I."/>
            <person name="Young S."/>
            <person name="Zeng Q."/>
            <person name="Engels R."/>
            <person name="Galagan J."/>
            <person name="Cuomo C.A."/>
            <person name="Dobinson K.F."/>
            <person name="Ma L.-J."/>
        </authorList>
    </citation>
    <scope>NUCLEOTIDE SEQUENCE [LARGE SCALE GENOMIC DNA]</scope>
    <source>
        <strain evidence="4">VaMs.102 / ATCC MYA-4576 / FGSC 10136</strain>
    </source>
</reference>
<dbReference type="GeneID" id="9533151"/>
<feature type="region of interest" description="Disordered" evidence="1">
    <location>
        <begin position="219"/>
        <end position="242"/>
    </location>
</feature>
<dbReference type="HOGENOM" id="CLU_970436_0_0_1"/>
<evidence type="ECO:0000313" key="3">
    <source>
        <dbReference type="EMBL" id="EEY17028.1"/>
    </source>
</evidence>
<evidence type="ECO:0000256" key="2">
    <source>
        <dbReference type="SAM" id="SignalP"/>
    </source>
</evidence>
<keyword evidence="2" id="KW-0732">Signal</keyword>
<dbReference type="OrthoDB" id="10664503at2759"/>
<feature type="region of interest" description="Disordered" evidence="1">
    <location>
        <begin position="95"/>
        <end position="139"/>
    </location>
</feature>
<feature type="signal peptide" evidence="2">
    <location>
        <begin position="1"/>
        <end position="20"/>
    </location>
</feature>
<feature type="chain" id="PRO_5003002781" evidence="2">
    <location>
        <begin position="21"/>
        <end position="287"/>
    </location>
</feature>
<dbReference type="EMBL" id="DS985216">
    <property type="protein sequence ID" value="EEY17028.1"/>
    <property type="molecule type" value="Genomic_DNA"/>
</dbReference>
<dbReference type="KEGG" id="val:VDBG_03137"/>
<dbReference type="eggNOG" id="ENOG502RP8D">
    <property type="taxonomic scope" value="Eukaryota"/>
</dbReference>
<dbReference type="AlphaFoldDB" id="C9SD63"/>
<evidence type="ECO:0000256" key="1">
    <source>
        <dbReference type="SAM" id="MobiDB-lite"/>
    </source>
</evidence>
<keyword evidence="4" id="KW-1185">Reference proteome</keyword>